<accession>S8FP42</accession>
<protein>
    <recommendedName>
        <fullName evidence="5">MYND-type domain-containing protein</fullName>
    </recommendedName>
</protein>
<evidence type="ECO:0000313" key="7">
    <source>
        <dbReference type="Proteomes" id="UP000015241"/>
    </source>
</evidence>
<feature type="domain" description="MYND-type" evidence="5">
    <location>
        <begin position="2"/>
        <end position="48"/>
    </location>
</feature>
<keyword evidence="2 4" id="KW-0863">Zinc-finger</keyword>
<dbReference type="Pfam" id="PF01753">
    <property type="entry name" value="zf-MYND"/>
    <property type="match status" value="1"/>
</dbReference>
<evidence type="ECO:0000256" key="3">
    <source>
        <dbReference type="ARBA" id="ARBA00022833"/>
    </source>
</evidence>
<evidence type="ECO:0000256" key="2">
    <source>
        <dbReference type="ARBA" id="ARBA00022771"/>
    </source>
</evidence>
<dbReference type="PROSITE" id="PS50865">
    <property type="entry name" value="ZF_MYND_2"/>
    <property type="match status" value="1"/>
</dbReference>
<name>S8FP42_FOMSC</name>
<feature type="non-terminal residue" evidence="6">
    <location>
        <position position="215"/>
    </location>
</feature>
<dbReference type="AlphaFoldDB" id="S8FP42"/>
<keyword evidence="7" id="KW-1185">Reference proteome</keyword>
<evidence type="ECO:0000313" key="6">
    <source>
        <dbReference type="EMBL" id="EPT03046.1"/>
    </source>
</evidence>
<dbReference type="PROSITE" id="PS01360">
    <property type="entry name" value="ZF_MYND_1"/>
    <property type="match status" value="1"/>
</dbReference>
<organism evidence="6 7">
    <name type="scientific">Fomitopsis schrenkii</name>
    <name type="common">Brown rot fungus</name>
    <dbReference type="NCBI Taxonomy" id="2126942"/>
    <lineage>
        <taxon>Eukaryota</taxon>
        <taxon>Fungi</taxon>
        <taxon>Dikarya</taxon>
        <taxon>Basidiomycota</taxon>
        <taxon>Agaricomycotina</taxon>
        <taxon>Agaricomycetes</taxon>
        <taxon>Polyporales</taxon>
        <taxon>Fomitopsis</taxon>
    </lineage>
</organism>
<reference evidence="6 7" key="1">
    <citation type="journal article" date="2012" name="Science">
        <title>The Paleozoic origin of enzymatic lignin decomposition reconstructed from 31 fungal genomes.</title>
        <authorList>
            <person name="Floudas D."/>
            <person name="Binder M."/>
            <person name="Riley R."/>
            <person name="Barry K."/>
            <person name="Blanchette R.A."/>
            <person name="Henrissat B."/>
            <person name="Martinez A.T."/>
            <person name="Otillar R."/>
            <person name="Spatafora J.W."/>
            <person name="Yadav J.S."/>
            <person name="Aerts A."/>
            <person name="Benoit I."/>
            <person name="Boyd A."/>
            <person name="Carlson A."/>
            <person name="Copeland A."/>
            <person name="Coutinho P.M."/>
            <person name="de Vries R.P."/>
            <person name="Ferreira P."/>
            <person name="Findley K."/>
            <person name="Foster B."/>
            <person name="Gaskell J."/>
            <person name="Glotzer D."/>
            <person name="Gorecki P."/>
            <person name="Heitman J."/>
            <person name="Hesse C."/>
            <person name="Hori C."/>
            <person name="Igarashi K."/>
            <person name="Jurgens J.A."/>
            <person name="Kallen N."/>
            <person name="Kersten P."/>
            <person name="Kohler A."/>
            <person name="Kuees U."/>
            <person name="Kumar T.K.A."/>
            <person name="Kuo A."/>
            <person name="LaButti K."/>
            <person name="Larrondo L.F."/>
            <person name="Lindquist E."/>
            <person name="Ling A."/>
            <person name="Lombard V."/>
            <person name="Lucas S."/>
            <person name="Lundell T."/>
            <person name="Martin R."/>
            <person name="McLaughlin D.J."/>
            <person name="Morgenstern I."/>
            <person name="Morin E."/>
            <person name="Murat C."/>
            <person name="Nagy L.G."/>
            <person name="Nolan M."/>
            <person name="Ohm R.A."/>
            <person name="Patyshakuliyeva A."/>
            <person name="Rokas A."/>
            <person name="Ruiz-Duenas F.J."/>
            <person name="Sabat G."/>
            <person name="Salamov A."/>
            <person name="Samejima M."/>
            <person name="Schmutz J."/>
            <person name="Slot J.C."/>
            <person name="St John F."/>
            <person name="Stenlid J."/>
            <person name="Sun H."/>
            <person name="Sun S."/>
            <person name="Syed K."/>
            <person name="Tsang A."/>
            <person name="Wiebenga A."/>
            <person name="Young D."/>
            <person name="Pisabarro A."/>
            <person name="Eastwood D.C."/>
            <person name="Martin F."/>
            <person name="Cullen D."/>
            <person name="Grigoriev I.V."/>
            <person name="Hibbett D.S."/>
        </authorList>
    </citation>
    <scope>NUCLEOTIDE SEQUENCE</scope>
    <source>
        <strain evidence="7">FP-58527</strain>
    </source>
</reference>
<sequence>ALVFCDNSACMIWKGGSGEFSRCKGCNLSEYCSKECQKQAWSAHRNDCRKAQAYRRMLSDEERQLWSDLQRWAARHRAPLYHGMLAAFDLEGQPQAHTTHCVGIHLQHNLEGERSRFAVTAVEAVEWASAINARKPFVKRTFDAVYRKRAALEQEAKALPHDVVHGVGMVVLLVDLDPAGSMIMELPYRIQSTDIPRQTYDTMGWAESLRKDLAK</sequence>
<dbReference type="OrthoDB" id="2733483at2759"/>
<dbReference type="STRING" id="743788.S8FP42"/>
<dbReference type="GO" id="GO:0008270">
    <property type="term" value="F:zinc ion binding"/>
    <property type="evidence" value="ECO:0007669"/>
    <property type="project" value="UniProtKB-KW"/>
</dbReference>
<evidence type="ECO:0000256" key="1">
    <source>
        <dbReference type="ARBA" id="ARBA00022723"/>
    </source>
</evidence>
<dbReference type="EMBL" id="KE504132">
    <property type="protein sequence ID" value="EPT03046.1"/>
    <property type="molecule type" value="Genomic_DNA"/>
</dbReference>
<keyword evidence="3" id="KW-0862">Zinc</keyword>
<dbReference type="Gene3D" id="6.10.140.2220">
    <property type="match status" value="1"/>
</dbReference>
<evidence type="ECO:0000256" key="4">
    <source>
        <dbReference type="PROSITE-ProRule" id="PRU00134"/>
    </source>
</evidence>
<gene>
    <name evidence="6" type="ORF">FOMPIDRAFT_1078137</name>
</gene>
<feature type="non-terminal residue" evidence="6">
    <location>
        <position position="1"/>
    </location>
</feature>
<dbReference type="Proteomes" id="UP000015241">
    <property type="component" value="Unassembled WGS sequence"/>
</dbReference>
<dbReference type="SUPFAM" id="SSF144232">
    <property type="entry name" value="HIT/MYND zinc finger-like"/>
    <property type="match status" value="1"/>
</dbReference>
<dbReference type="InterPro" id="IPR002893">
    <property type="entry name" value="Znf_MYND"/>
</dbReference>
<evidence type="ECO:0000259" key="5">
    <source>
        <dbReference type="PROSITE" id="PS50865"/>
    </source>
</evidence>
<dbReference type="InParanoid" id="S8FP42"/>
<keyword evidence="1" id="KW-0479">Metal-binding</keyword>
<dbReference type="HOGENOM" id="CLU_1152191_0_0_1"/>
<proteinExistence type="predicted"/>